<gene>
    <name evidence="1" type="ORF">DESPIGER_0469</name>
</gene>
<dbReference type="EMBL" id="LT630450">
    <property type="protein sequence ID" value="SFV72359.1"/>
    <property type="molecule type" value="Genomic_DNA"/>
</dbReference>
<dbReference type="InterPro" id="IPR011050">
    <property type="entry name" value="Pectin_lyase_fold/virulence"/>
</dbReference>
<dbReference type="SUPFAM" id="SSF51126">
    <property type="entry name" value="Pectin lyase-like"/>
    <property type="match status" value="1"/>
</dbReference>
<evidence type="ECO:0000313" key="1">
    <source>
        <dbReference type="EMBL" id="SFV72359.1"/>
    </source>
</evidence>
<organism evidence="1 2">
    <name type="scientific">Desulfovibrio piger</name>
    <dbReference type="NCBI Taxonomy" id="901"/>
    <lineage>
        <taxon>Bacteria</taxon>
        <taxon>Pseudomonadati</taxon>
        <taxon>Thermodesulfobacteriota</taxon>
        <taxon>Desulfovibrionia</taxon>
        <taxon>Desulfovibrionales</taxon>
        <taxon>Desulfovibrionaceae</taxon>
        <taxon>Desulfovibrio</taxon>
    </lineage>
</organism>
<sequence length="218" mass="24987">MEDSIIDLSACPLERLDEAAGITWGSRAIFRRCVIRGAGKLILCGSGDADKLAVERGKVVIFEDCILEDFGRRGPEVQSCMWIILRRCLIRNWGEPGRFDVRAFAAWAHHGGRIEAESCVFDQPRFWRGWRVMVRDWLAHIGQSWNDEGLRGLLRPAAWLPGVCRGLIATAGGHVRAEDCRATRWWIRLEERHGDMSQEDAAEMVRRLEAMRQDMERR</sequence>
<name>A0A1K1LCD8_9BACT</name>
<evidence type="ECO:0000313" key="2">
    <source>
        <dbReference type="Proteomes" id="UP000186323"/>
    </source>
</evidence>
<dbReference type="KEGG" id="dpg:DESPIGER_0469"/>
<protein>
    <submittedName>
        <fullName evidence="1">Uncharacterized protein</fullName>
    </submittedName>
</protein>
<accession>A0A1K1LCD8</accession>
<keyword evidence="2" id="KW-1185">Reference proteome</keyword>
<dbReference type="Proteomes" id="UP000186323">
    <property type="component" value="Chromosome I"/>
</dbReference>
<reference evidence="2" key="1">
    <citation type="submission" date="2016-10" db="EMBL/GenBank/DDBJ databases">
        <authorList>
            <person name="Wegmann U."/>
        </authorList>
    </citation>
    <scope>NUCLEOTIDE SEQUENCE [LARGE SCALE GENOMIC DNA]</scope>
</reference>
<dbReference type="AlphaFoldDB" id="A0A1K1LCD8"/>
<proteinExistence type="predicted"/>